<dbReference type="InterPro" id="IPR023214">
    <property type="entry name" value="HAD_sf"/>
</dbReference>
<organism evidence="1 2">
    <name type="scientific">Duganella phyllosphaerae</name>
    <dbReference type="NCBI Taxonomy" id="762836"/>
    <lineage>
        <taxon>Bacteria</taxon>
        <taxon>Pseudomonadati</taxon>
        <taxon>Pseudomonadota</taxon>
        <taxon>Betaproteobacteria</taxon>
        <taxon>Burkholderiales</taxon>
        <taxon>Oxalobacteraceae</taxon>
        <taxon>Telluria group</taxon>
        <taxon>Duganella</taxon>
    </lineage>
</organism>
<dbReference type="EMBL" id="LROM01000104">
    <property type="protein sequence ID" value="OEZ96892.1"/>
    <property type="molecule type" value="Genomic_DNA"/>
</dbReference>
<gene>
    <name evidence="1" type="ORF">DUPY_37770</name>
</gene>
<proteinExistence type="predicted"/>
<sequence>MKKFLFVDLDDTLFSTLGKCASQSDLHPAAYYSDRSVCSYTTARQRAFLSLMDPATTLIPATARHLDAFGRVDLPFNSYKILNFGGLILGPDNEPDPAWMAQMRADMTTALPGLNDAAAVINAYCDEQGLASRARVVEDGGLPFYTLIKDVDKLAARLAPIEHEALAPWLAGQGSGLGCGFYVHRNGNNLAVLPRTLDKAVAVEYVTRLLRAEHGEIMTMGMGDSKSDARFMAACDYAIIPSNTQLAALTVAAL</sequence>
<name>A0A1E7WF03_9BURK</name>
<dbReference type="OrthoDB" id="8746852at2"/>
<dbReference type="PIRSF" id="PIRSF030802">
    <property type="entry name" value="UCP030802"/>
    <property type="match status" value="1"/>
</dbReference>
<dbReference type="Gene3D" id="3.40.50.1000">
    <property type="entry name" value="HAD superfamily/HAD-like"/>
    <property type="match status" value="1"/>
</dbReference>
<dbReference type="SUPFAM" id="SSF56784">
    <property type="entry name" value="HAD-like"/>
    <property type="match status" value="1"/>
</dbReference>
<dbReference type="Proteomes" id="UP000175989">
    <property type="component" value="Unassembled WGS sequence"/>
</dbReference>
<dbReference type="PATRIC" id="fig|762836.4.peg.3897"/>
<protein>
    <recommendedName>
        <fullName evidence="3">Sucrose phosphatase-like domain-containing protein</fullName>
    </recommendedName>
</protein>
<dbReference type="AlphaFoldDB" id="A0A1E7WF03"/>
<keyword evidence="2" id="KW-1185">Reference proteome</keyword>
<reference evidence="2" key="1">
    <citation type="journal article" date="2016" name="Front. Microbiol.">
        <title>Molecular Keys to the Janthinobacterium and Duganella spp. Interaction with the Plant Pathogen Fusarium graminearum.</title>
        <authorList>
            <person name="Haack F.S."/>
            <person name="Poehlein A."/>
            <person name="Kroger C."/>
            <person name="Voigt C.A."/>
            <person name="Piepenbring M."/>
            <person name="Bode H.B."/>
            <person name="Daniel R."/>
            <person name="Schafer W."/>
            <person name="Streit W.R."/>
        </authorList>
    </citation>
    <scope>NUCLEOTIDE SEQUENCE [LARGE SCALE GENOMIC DNA]</scope>
    <source>
        <strain evidence="2">T54</strain>
    </source>
</reference>
<dbReference type="InterPro" id="IPR036412">
    <property type="entry name" value="HAD-like_sf"/>
</dbReference>
<comment type="caution">
    <text evidence="1">The sequence shown here is derived from an EMBL/GenBank/DDBJ whole genome shotgun (WGS) entry which is preliminary data.</text>
</comment>
<dbReference type="RefSeq" id="WP_070250075.1">
    <property type="nucleotide sequence ID" value="NZ_LROM01000104.1"/>
</dbReference>
<accession>A0A1E7WF03</accession>
<evidence type="ECO:0008006" key="3">
    <source>
        <dbReference type="Google" id="ProtNLM"/>
    </source>
</evidence>
<evidence type="ECO:0000313" key="2">
    <source>
        <dbReference type="Proteomes" id="UP000175989"/>
    </source>
</evidence>
<dbReference type="InterPro" id="IPR024197">
    <property type="entry name" value="TPP-like"/>
</dbReference>
<evidence type="ECO:0000313" key="1">
    <source>
        <dbReference type="EMBL" id="OEZ96892.1"/>
    </source>
</evidence>